<dbReference type="EMBL" id="BAABLV010000020">
    <property type="protein sequence ID" value="GAA4896939.1"/>
    <property type="molecule type" value="Genomic_DNA"/>
</dbReference>
<keyword evidence="3" id="KW-1185">Reference proteome</keyword>
<name>A0ABP9FIM1_9ACTN</name>
<evidence type="ECO:0000313" key="2">
    <source>
        <dbReference type="EMBL" id="GAA4896939.1"/>
    </source>
</evidence>
<feature type="region of interest" description="Disordered" evidence="1">
    <location>
        <begin position="21"/>
        <end position="79"/>
    </location>
</feature>
<protein>
    <submittedName>
        <fullName evidence="2">Uncharacterized protein</fullName>
    </submittedName>
</protein>
<sequence length="79" mass="8078">MAEIRKFDPSDGEGLQKLVREALGETTRPVTPGEPKPTESAAEPRNADDDASEASAAAQVPNHFLFGTGGPAGAGGGSW</sequence>
<organism evidence="2 3">
    <name type="scientific">Tessaracoccus lubricantis</name>
    <dbReference type="NCBI Taxonomy" id="545543"/>
    <lineage>
        <taxon>Bacteria</taxon>
        <taxon>Bacillati</taxon>
        <taxon>Actinomycetota</taxon>
        <taxon>Actinomycetes</taxon>
        <taxon>Propionibacteriales</taxon>
        <taxon>Propionibacteriaceae</taxon>
        <taxon>Tessaracoccus</taxon>
    </lineage>
</organism>
<evidence type="ECO:0000313" key="3">
    <source>
        <dbReference type="Proteomes" id="UP001501521"/>
    </source>
</evidence>
<comment type="caution">
    <text evidence="2">The sequence shown here is derived from an EMBL/GenBank/DDBJ whole genome shotgun (WGS) entry which is preliminary data.</text>
</comment>
<evidence type="ECO:0000256" key="1">
    <source>
        <dbReference type="SAM" id="MobiDB-lite"/>
    </source>
</evidence>
<dbReference type="Proteomes" id="UP001501521">
    <property type="component" value="Unassembled WGS sequence"/>
</dbReference>
<dbReference type="RefSeq" id="WP_345580869.1">
    <property type="nucleotide sequence ID" value="NZ_BAABLV010000020.1"/>
</dbReference>
<feature type="compositionally biased region" description="Gly residues" evidence="1">
    <location>
        <begin position="67"/>
        <end position="79"/>
    </location>
</feature>
<reference evidence="3" key="1">
    <citation type="journal article" date="2019" name="Int. J. Syst. Evol. Microbiol.">
        <title>The Global Catalogue of Microorganisms (GCM) 10K type strain sequencing project: providing services to taxonomists for standard genome sequencing and annotation.</title>
        <authorList>
            <consortium name="The Broad Institute Genomics Platform"/>
            <consortium name="The Broad Institute Genome Sequencing Center for Infectious Disease"/>
            <person name="Wu L."/>
            <person name="Ma J."/>
        </authorList>
    </citation>
    <scope>NUCLEOTIDE SEQUENCE [LARGE SCALE GENOMIC DNA]</scope>
    <source>
        <strain evidence="3">JCM 19125</strain>
    </source>
</reference>
<gene>
    <name evidence="2" type="ORF">GCM10025789_13490</name>
</gene>
<accession>A0ABP9FIM1</accession>
<proteinExistence type="predicted"/>